<sequence>MQDQANPNGSNELEENRKNSNKSTNDSLAMIPNNVKIKKGDFLIFTKSSENNK</sequence>
<name>A0ABD8AIV8_9BACT</name>
<evidence type="ECO:0000313" key="2">
    <source>
        <dbReference type="EMBL" id="WQQ19865.1"/>
    </source>
</evidence>
<dbReference type="Proteomes" id="UP001327314">
    <property type="component" value="Chromosome"/>
</dbReference>
<gene>
    <name evidence="2" type="ORF">RRG46_03420</name>
</gene>
<accession>A0ABD8AIV8</accession>
<feature type="region of interest" description="Disordered" evidence="1">
    <location>
        <begin position="1"/>
        <end position="32"/>
    </location>
</feature>
<evidence type="ECO:0000256" key="1">
    <source>
        <dbReference type="SAM" id="MobiDB-lite"/>
    </source>
</evidence>
<dbReference type="AlphaFoldDB" id="A0ABD8AIV8"/>
<dbReference type="EMBL" id="CP141046">
    <property type="protein sequence ID" value="WQQ19865.1"/>
    <property type="molecule type" value="Genomic_DNA"/>
</dbReference>
<reference evidence="2 3" key="1">
    <citation type="submission" date="2023-12" db="EMBL/GenBank/DDBJ databases">
        <title>Hybrid Genome Assemblies of Mycoplasma cynos and Mycoplasma felis isolated from Dogs and Cats with Infectious Respiratory Disease.</title>
        <authorList>
            <person name="Framst I."/>
            <person name="Cai H."/>
            <person name="Ramesh P."/>
            <person name="Maboni G."/>
        </authorList>
    </citation>
    <scope>NUCLEOTIDE SEQUENCE [LARGE SCALE GENOMIC DNA]</scope>
    <source>
        <strain evidence="2 3">30510</strain>
    </source>
</reference>
<feature type="compositionally biased region" description="Polar residues" evidence="1">
    <location>
        <begin position="1"/>
        <end position="11"/>
    </location>
</feature>
<organism evidence="2 3">
    <name type="scientific">Mycoplasmopsis cynos</name>
    <dbReference type="NCBI Taxonomy" id="171284"/>
    <lineage>
        <taxon>Bacteria</taxon>
        <taxon>Bacillati</taxon>
        <taxon>Mycoplasmatota</taxon>
        <taxon>Mycoplasmoidales</taxon>
        <taxon>Metamycoplasmataceae</taxon>
        <taxon>Mycoplasmopsis</taxon>
    </lineage>
</organism>
<proteinExistence type="predicted"/>
<evidence type="ECO:0000313" key="3">
    <source>
        <dbReference type="Proteomes" id="UP001327314"/>
    </source>
</evidence>
<protein>
    <submittedName>
        <fullName evidence="2">Uncharacterized protein</fullName>
    </submittedName>
</protein>
<dbReference type="RefSeq" id="WP_284524431.1">
    <property type="nucleotide sequence ID" value="NZ_CP103991.1"/>
</dbReference>